<keyword evidence="2" id="KW-1185">Reference proteome</keyword>
<dbReference type="RefSeq" id="WP_190406846.1">
    <property type="nucleotide sequence ID" value="NZ_JACJRF010000012.1"/>
</dbReference>
<evidence type="ECO:0000313" key="1">
    <source>
        <dbReference type="EMBL" id="MBD2344395.1"/>
    </source>
</evidence>
<comment type="caution">
    <text evidence="1">The sequence shown here is derived from an EMBL/GenBank/DDBJ whole genome shotgun (WGS) entry which is preliminary data.</text>
</comment>
<proteinExistence type="predicted"/>
<protein>
    <submittedName>
        <fullName evidence="1">Uncharacterized protein</fullName>
    </submittedName>
</protein>
<dbReference type="EMBL" id="JACJRF010000012">
    <property type="protein sequence ID" value="MBD2344395.1"/>
    <property type="molecule type" value="Genomic_DNA"/>
</dbReference>
<evidence type="ECO:0000313" key="2">
    <source>
        <dbReference type="Proteomes" id="UP000607281"/>
    </source>
</evidence>
<name>A0ABR8CMH5_9NOST</name>
<dbReference type="Proteomes" id="UP000607281">
    <property type="component" value="Unassembled WGS sequence"/>
</dbReference>
<gene>
    <name evidence="1" type="ORF">H6G18_09575</name>
</gene>
<reference evidence="1 2" key="1">
    <citation type="journal article" date="2020" name="ISME J.">
        <title>Comparative genomics reveals insights into cyanobacterial evolution and habitat adaptation.</title>
        <authorList>
            <person name="Chen M.Y."/>
            <person name="Teng W.K."/>
            <person name="Zhao L."/>
            <person name="Hu C.X."/>
            <person name="Zhou Y.K."/>
            <person name="Han B.P."/>
            <person name="Song L.R."/>
            <person name="Shu W.S."/>
        </authorList>
    </citation>
    <scope>NUCLEOTIDE SEQUENCE [LARGE SCALE GENOMIC DNA]</scope>
    <source>
        <strain evidence="1 2">FACHB-260</strain>
    </source>
</reference>
<organism evidence="1 2">
    <name type="scientific">Anabaena subtropica FACHB-260</name>
    <dbReference type="NCBI Taxonomy" id="2692884"/>
    <lineage>
        <taxon>Bacteria</taxon>
        <taxon>Bacillati</taxon>
        <taxon>Cyanobacteriota</taxon>
        <taxon>Cyanophyceae</taxon>
        <taxon>Nostocales</taxon>
        <taxon>Nostocaceae</taxon>
        <taxon>Anabaena</taxon>
    </lineage>
</organism>
<sequence>MFKQNLEFSTELLRQLTNTDKPLPYRQPKIYSLGSLEQIQAYNSGSMVDGPIGALYYRG</sequence>
<accession>A0ABR8CMH5</accession>